<evidence type="ECO:0000313" key="3">
    <source>
        <dbReference type="EMBL" id="GJQ09750.1"/>
    </source>
</evidence>
<dbReference type="PANTHER" id="PTHR46656">
    <property type="entry name" value="PUTATIVE-RELATED"/>
    <property type="match status" value="1"/>
</dbReference>
<keyword evidence="1" id="KW-1133">Transmembrane helix</keyword>
<gene>
    <name evidence="3" type="ORF">GpartN1_g1541.t1</name>
    <name evidence="2" type="ORF">GpartN1_g494.t1</name>
</gene>
<dbReference type="Proteomes" id="UP001061958">
    <property type="component" value="Unassembled WGS sequence"/>
</dbReference>
<dbReference type="Pfam" id="PF13692">
    <property type="entry name" value="Glyco_trans_1_4"/>
    <property type="match status" value="1"/>
</dbReference>
<dbReference type="OrthoDB" id="2193793at2759"/>
<reference evidence="3" key="2">
    <citation type="submission" date="2022-01" db="EMBL/GenBank/DDBJ databases">
        <authorList>
            <person name="Hirooka S."/>
            <person name="Miyagishima S.Y."/>
        </authorList>
    </citation>
    <scope>NUCLEOTIDE SEQUENCE</scope>
    <source>
        <strain evidence="3">NBRC 102759</strain>
    </source>
</reference>
<dbReference type="AlphaFoldDB" id="A0A9C7PSK3"/>
<keyword evidence="1" id="KW-0472">Membrane</keyword>
<evidence type="ECO:0000313" key="4">
    <source>
        <dbReference type="Proteomes" id="UP001061958"/>
    </source>
</evidence>
<dbReference type="PANTHER" id="PTHR46656:SF3">
    <property type="entry name" value="PUTATIVE-RELATED"/>
    <property type="match status" value="1"/>
</dbReference>
<feature type="transmembrane region" description="Helical" evidence="1">
    <location>
        <begin position="12"/>
        <end position="31"/>
    </location>
</feature>
<evidence type="ECO:0008006" key="5">
    <source>
        <dbReference type="Google" id="ProtNLM"/>
    </source>
</evidence>
<comment type="caution">
    <text evidence="3">The sequence shown here is derived from an EMBL/GenBank/DDBJ whole genome shotgun (WGS) entry which is preliminary data.</text>
</comment>
<proteinExistence type="predicted"/>
<evidence type="ECO:0000256" key="1">
    <source>
        <dbReference type="SAM" id="Phobius"/>
    </source>
</evidence>
<organism evidence="3 4">
    <name type="scientific">Galdieria partita</name>
    <dbReference type="NCBI Taxonomy" id="83374"/>
    <lineage>
        <taxon>Eukaryota</taxon>
        <taxon>Rhodophyta</taxon>
        <taxon>Bangiophyceae</taxon>
        <taxon>Galdieriales</taxon>
        <taxon>Galdieriaceae</taxon>
        <taxon>Galdieria</taxon>
    </lineage>
</organism>
<sequence>MRHFWYTKGTGRTVLKLIFCFVTVVYLTFAFEKSFRLPEEYIRQDSTEPPLSLLWASEFKSQTGFGSEAWSFVQGLLHYPVKLRLWHIGTEPWDKKAKVLSDERSNLLQRLWCGKVCSSTKLSPEEKVDFLVLHSVPPDWISPLKECGLCKKAKIKVGRAMFETTGVPQEWVKLLNSTVDEIWVPSQFHKKTFSNNGVVKEKIRVVPQPIDHESFGTLPIQQRASLLGNCANRFVFLSIFKWEVRKGVDILLKAYMQEFSAEDNVCLLLLTRGRGLSANEIKQRVMKFLSKNNINSSNLPQLEVFEPNKKDMLNLASLYVSVDAFVLPTRGEGWGRPIMEAMACGTPVIATNWSGQTEYLNEKTGFPIPVEQVVTYAEGPGFAELYRDELVISAASFKNQLWAKPSEQKFRSLMRWVFKNPSIAKKVALRGRKEILTKFSPRVVASMVVRRLLELKDATMKVA</sequence>
<dbReference type="EMBL" id="BQMJ01000003">
    <property type="protein sequence ID" value="GJQ08703.1"/>
    <property type="molecule type" value="Genomic_DNA"/>
</dbReference>
<accession>A0A9C7PSK3</accession>
<protein>
    <recommendedName>
        <fullName evidence="5">Glycosyl transferase family 1 domain-containing protein</fullName>
    </recommendedName>
</protein>
<reference evidence="3" key="1">
    <citation type="journal article" date="2022" name="Proc. Natl. Acad. Sci. U.S.A.">
        <title>Life cycle and functional genomics of the unicellular red alga Galdieria for elucidating algal and plant evolution and industrial use.</title>
        <authorList>
            <person name="Hirooka S."/>
            <person name="Itabashi T."/>
            <person name="Ichinose T.M."/>
            <person name="Onuma R."/>
            <person name="Fujiwara T."/>
            <person name="Yamashita S."/>
            <person name="Jong L.W."/>
            <person name="Tomita R."/>
            <person name="Iwane A.H."/>
            <person name="Miyagishima S.Y."/>
        </authorList>
    </citation>
    <scope>NUCLEOTIDE SEQUENCE</scope>
    <source>
        <strain evidence="3">NBRC 102759</strain>
    </source>
</reference>
<dbReference type="EMBL" id="BQMJ01000010">
    <property type="protein sequence ID" value="GJQ09750.1"/>
    <property type="molecule type" value="Genomic_DNA"/>
</dbReference>
<evidence type="ECO:0000313" key="2">
    <source>
        <dbReference type="EMBL" id="GJQ08703.1"/>
    </source>
</evidence>
<dbReference type="Gene3D" id="3.40.50.2000">
    <property type="entry name" value="Glycogen Phosphorylase B"/>
    <property type="match status" value="1"/>
</dbReference>
<dbReference type="CDD" id="cd03801">
    <property type="entry name" value="GT4_PimA-like"/>
    <property type="match status" value="1"/>
</dbReference>
<keyword evidence="4" id="KW-1185">Reference proteome</keyword>
<name>A0A9C7PSK3_9RHOD</name>
<dbReference type="SUPFAM" id="SSF53756">
    <property type="entry name" value="UDP-Glycosyltransferase/glycogen phosphorylase"/>
    <property type="match status" value="1"/>
</dbReference>
<keyword evidence="1" id="KW-0812">Transmembrane</keyword>